<feature type="non-terminal residue" evidence="1">
    <location>
        <position position="124"/>
    </location>
</feature>
<sequence length="124" mass="14640">YTDRCKGLSLELLWYHRLRKNILFLYGLTLLTSCSIMIRNPVCRPRNNAYTLLTVKHRKLLRCNFFTVRYILLWNRLPIPICNCDTITKFKRSVILLLDNKELNQLSPQLPPANEALYCEPSNI</sequence>
<proteinExistence type="predicted"/>
<protein>
    <submittedName>
        <fullName evidence="1">Uncharacterized protein</fullName>
    </submittedName>
</protein>
<evidence type="ECO:0000313" key="1">
    <source>
        <dbReference type="EMBL" id="KGB34035.1"/>
    </source>
</evidence>
<name>A0A094ZHP1_SCHHA</name>
<accession>A0A094ZHP1</accession>
<organism evidence="1">
    <name type="scientific">Schistosoma haematobium</name>
    <name type="common">Blood fluke</name>
    <dbReference type="NCBI Taxonomy" id="6185"/>
    <lineage>
        <taxon>Eukaryota</taxon>
        <taxon>Metazoa</taxon>
        <taxon>Spiralia</taxon>
        <taxon>Lophotrochozoa</taxon>
        <taxon>Platyhelminthes</taxon>
        <taxon>Trematoda</taxon>
        <taxon>Digenea</taxon>
        <taxon>Strigeidida</taxon>
        <taxon>Schistosomatoidea</taxon>
        <taxon>Schistosomatidae</taxon>
        <taxon>Schistosoma</taxon>
    </lineage>
</organism>
<dbReference type="EMBL" id="KL250584">
    <property type="protein sequence ID" value="KGB34035.1"/>
    <property type="molecule type" value="Genomic_DNA"/>
</dbReference>
<gene>
    <name evidence="1" type="ORF">MS3_02221</name>
</gene>
<dbReference type="AlphaFoldDB" id="A0A094ZHP1"/>
<feature type="non-terminal residue" evidence="1">
    <location>
        <position position="1"/>
    </location>
</feature>
<reference evidence="1" key="1">
    <citation type="journal article" date="2012" name="Nat. Genet.">
        <title>Whole-genome sequence of Schistosoma haematobium.</title>
        <authorList>
            <person name="Young N.D."/>
            <person name="Jex A.R."/>
            <person name="Li B."/>
            <person name="Liu S."/>
            <person name="Yang L."/>
            <person name="Xiong Z."/>
            <person name="Li Y."/>
            <person name="Cantacessi C."/>
            <person name="Hall R.S."/>
            <person name="Xu X."/>
            <person name="Chen F."/>
            <person name="Wu X."/>
            <person name="Zerlotini A."/>
            <person name="Oliveira G."/>
            <person name="Hofmann A."/>
            <person name="Zhang G."/>
            <person name="Fang X."/>
            <person name="Kang Y."/>
            <person name="Campbell B.E."/>
            <person name="Loukas A."/>
            <person name="Ranganathan S."/>
            <person name="Rollinson D."/>
            <person name="Rinaldi G."/>
            <person name="Brindley P.J."/>
            <person name="Yang H."/>
            <person name="Wang J."/>
            <person name="Wang J."/>
            <person name="Gasser R.B."/>
        </authorList>
    </citation>
    <scope>NUCLEOTIDE SEQUENCE [LARGE SCALE GENOMIC DNA]</scope>
</reference>